<feature type="compositionally biased region" description="Acidic residues" evidence="11">
    <location>
        <begin position="104"/>
        <end position="114"/>
    </location>
</feature>
<dbReference type="GO" id="GO:0004577">
    <property type="term" value="F:N-acetylglucosaminyldiphosphodolichol N-acetylglucosaminyltransferase activity"/>
    <property type="evidence" value="ECO:0007669"/>
    <property type="project" value="TreeGrafter"/>
</dbReference>
<evidence type="ECO:0000256" key="12">
    <source>
        <dbReference type="SAM" id="Phobius"/>
    </source>
</evidence>
<name>A0A9Q8QQK6_9HYPO</name>
<dbReference type="GeneID" id="72072334"/>
<evidence type="ECO:0000256" key="9">
    <source>
        <dbReference type="ARBA" id="ARBA00023136"/>
    </source>
</evidence>
<evidence type="ECO:0000256" key="8">
    <source>
        <dbReference type="ARBA" id="ARBA00022989"/>
    </source>
</evidence>
<dbReference type="AlphaFoldDB" id="A0A9Q8QQK6"/>
<evidence type="ECO:0000256" key="10">
    <source>
        <dbReference type="ARBA" id="ARBA00032062"/>
    </source>
</evidence>
<evidence type="ECO:0000256" key="3">
    <source>
        <dbReference type="ARBA" id="ARBA00009731"/>
    </source>
</evidence>
<dbReference type="PANTHER" id="PTHR12154:SF4">
    <property type="entry name" value="UDP-N-ACETYLGLUCOSAMINE TRANSFERASE SUBUNIT ALG14 HOMOLOG"/>
    <property type="match status" value="1"/>
</dbReference>
<keyword evidence="9 12" id="KW-0472">Membrane</keyword>
<dbReference type="RefSeq" id="XP_047848139.1">
    <property type="nucleotide sequence ID" value="XM_047992126.1"/>
</dbReference>
<feature type="region of interest" description="Disordered" evidence="11">
    <location>
        <begin position="87"/>
        <end position="114"/>
    </location>
</feature>
<dbReference type="KEGG" id="ptkz:JDV02_010390"/>
<keyword evidence="6 12" id="KW-0812">Transmembrane</keyword>
<accession>A0A9Q8QQK6</accession>
<keyword evidence="8 12" id="KW-1133">Transmembrane helix</keyword>
<dbReference type="Proteomes" id="UP000829364">
    <property type="component" value="Chromosome 12"/>
</dbReference>
<comment type="subcellular location">
    <subcellularLocation>
        <location evidence="1">Endoplasmic reticulum membrane</location>
        <topology evidence="1">Single-pass membrane protein</topology>
    </subcellularLocation>
    <subcellularLocation>
        <location evidence="2">Nucleus membrane</location>
        <topology evidence="2">Single-pass membrane protein</topology>
    </subcellularLocation>
</comment>
<dbReference type="EMBL" id="CP086365">
    <property type="protein sequence ID" value="UNI24658.1"/>
    <property type="molecule type" value="Genomic_DNA"/>
</dbReference>
<dbReference type="Pfam" id="PF08660">
    <property type="entry name" value="Alg14"/>
    <property type="match status" value="1"/>
</dbReference>
<dbReference type="PANTHER" id="PTHR12154">
    <property type="entry name" value="GLYCOSYL TRANSFERASE-RELATED"/>
    <property type="match status" value="1"/>
</dbReference>
<comment type="subunit">
    <text evidence="4">Heterodimer with ALG13 to form a functional enzyme.</text>
</comment>
<keyword evidence="7" id="KW-0256">Endoplasmic reticulum</keyword>
<proteinExistence type="inferred from homology"/>
<sequence>MGRDALARCGLFAIAAAAGAAVLGHLIRAMSSRTTLLTIASLLILLTIIITVRSPFHHNGIALHLCFKKHTRLTPLQTRHAQILRRRRATPWPKPPFQQHHYDNDDDDDDDDDDDTRVRRHDYFLFVLGSGGHTKEMLMMMDDGFCRFAGSHRRYLISSGDNMSAHHLRDYEAQLAQLCRRRGTSPGSFDTRVVTRARRVHQPLWSTPVTALRSVVDIFPALLSSPPHEAHAAAHNRHRLPTRVFSNGPATGFFVALAVHLLKVAALVPEESMLFVYVESWARISTLSLTGKLLYYTGLADAFYVQHADVAAAYGLVNAGEMVFNARRPDVTET</sequence>
<evidence type="ECO:0000313" key="14">
    <source>
        <dbReference type="Proteomes" id="UP000829364"/>
    </source>
</evidence>
<evidence type="ECO:0000313" key="13">
    <source>
        <dbReference type="EMBL" id="UNI24658.1"/>
    </source>
</evidence>
<dbReference type="GO" id="GO:0043541">
    <property type="term" value="C:UDP-N-acetylglucosamine transferase complex"/>
    <property type="evidence" value="ECO:0007669"/>
    <property type="project" value="TreeGrafter"/>
</dbReference>
<comment type="similarity">
    <text evidence="3">Belongs to the ALG14 family.</text>
</comment>
<evidence type="ECO:0000256" key="6">
    <source>
        <dbReference type="ARBA" id="ARBA00022692"/>
    </source>
</evidence>
<feature type="transmembrane region" description="Helical" evidence="12">
    <location>
        <begin position="34"/>
        <end position="52"/>
    </location>
</feature>
<dbReference type="OrthoDB" id="17098at2759"/>
<evidence type="ECO:0000256" key="2">
    <source>
        <dbReference type="ARBA" id="ARBA00004590"/>
    </source>
</evidence>
<keyword evidence="13" id="KW-0808">Transferase</keyword>
<gene>
    <name evidence="13" type="primary">ALG14</name>
    <name evidence="13" type="ORF">JDV02_010390</name>
</gene>
<evidence type="ECO:0000256" key="5">
    <source>
        <dbReference type="ARBA" id="ARBA00017467"/>
    </source>
</evidence>
<organism evidence="13 14">
    <name type="scientific">Purpureocillium takamizusanense</name>
    <dbReference type="NCBI Taxonomy" id="2060973"/>
    <lineage>
        <taxon>Eukaryota</taxon>
        <taxon>Fungi</taxon>
        <taxon>Dikarya</taxon>
        <taxon>Ascomycota</taxon>
        <taxon>Pezizomycotina</taxon>
        <taxon>Sordariomycetes</taxon>
        <taxon>Hypocreomycetidae</taxon>
        <taxon>Hypocreales</taxon>
        <taxon>Ophiocordycipitaceae</taxon>
        <taxon>Purpureocillium</taxon>
    </lineage>
</organism>
<evidence type="ECO:0000256" key="7">
    <source>
        <dbReference type="ARBA" id="ARBA00022824"/>
    </source>
</evidence>
<keyword evidence="14" id="KW-1185">Reference proteome</keyword>
<evidence type="ECO:0000256" key="4">
    <source>
        <dbReference type="ARBA" id="ARBA00011335"/>
    </source>
</evidence>
<reference evidence="13" key="1">
    <citation type="submission" date="2021-11" db="EMBL/GenBank/DDBJ databases">
        <title>Purpureocillium_takamizusanense_genome.</title>
        <authorList>
            <person name="Nguyen N.-H."/>
        </authorList>
    </citation>
    <scope>NUCLEOTIDE SEQUENCE</scope>
    <source>
        <strain evidence="13">PT3</strain>
    </source>
</reference>
<evidence type="ECO:0000256" key="11">
    <source>
        <dbReference type="SAM" id="MobiDB-lite"/>
    </source>
</evidence>
<keyword evidence="13" id="KW-0328">Glycosyltransferase</keyword>
<dbReference type="InterPro" id="IPR013969">
    <property type="entry name" value="Oligosacch_biosynth_Alg14"/>
</dbReference>
<dbReference type="GO" id="GO:0031965">
    <property type="term" value="C:nuclear membrane"/>
    <property type="evidence" value="ECO:0007669"/>
    <property type="project" value="UniProtKB-SubCell"/>
</dbReference>
<evidence type="ECO:0000256" key="1">
    <source>
        <dbReference type="ARBA" id="ARBA00004389"/>
    </source>
</evidence>
<dbReference type="GO" id="GO:0006488">
    <property type="term" value="P:dolichol-linked oligosaccharide biosynthetic process"/>
    <property type="evidence" value="ECO:0007669"/>
    <property type="project" value="InterPro"/>
</dbReference>
<protein>
    <recommendedName>
        <fullName evidence="5">UDP-N-acetylglucosamine transferase subunit ALG14</fullName>
    </recommendedName>
    <alternativeName>
        <fullName evidence="10">Asparagine-linked glycosylation protein 14</fullName>
    </alternativeName>
</protein>